<evidence type="ECO:0000256" key="2">
    <source>
        <dbReference type="ARBA" id="ARBA00022723"/>
    </source>
</evidence>
<proteinExistence type="predicted"/>
<evidence type="ECO:0000313" key="7">
    <source>
        <dbReference type="Proteomes" id="UP000198875"/>
    </source>
</evidence>
<keyword evidence="4" id="KW-0560">Oxidoreductase</keyword>
<protein>
    <submittedName>
        <fullName evidence="6">5-exo-alcohol dehydrogenase</fullName>
    </submittedName>
</protein>
<dbReference type="GO" id="GO:0046872">
    <property type="term" value="F:metal ion binding"/>
    <property type="evidence" value="ECO:0007669"/>
    <property type="project" value="UniProtKB-KW"/>
</dbReference>
<dbReference type="Pfam" id="PF08240">
    <property type="entry name" value="ADH_N"/>
    <property type="match status" value="1"/>
</dbReference>
<evidence type="ECO:0000259" key="5">
    <source>
        <dbReference type="SMART" id="SM00829"/>
    </source>
</evidence>
<dbReference type="OrthoDB" id="241504at2"/>
<dbReference type="SUPFAM" id="SSF50129">
    <property type="entry name" value="GroES-like"/>
    <property type="match status" value="1"/>
</dbReference>
<dbReference type="CDD" id="cd08231">
    <property type="entry name" value="MDR_TM0436_like"/>
    <property type="match status" value="1"/>
</dbReference>
<dbReference type="InterPro" id="IPR050129">
    <property type="entry name" value="Zn_alcohol_dh"/>
</dbReference>
<dbReference type="Pfam" id="PF00107">
    <property type="entry name" value="ADH_zinc_N"/>
    <property type="match status" value="1"/>
</dbReference>
<evidence type="ECO:0000256" key="1">
    <source>
        <dbReference type="ARBA" id="ARBA00001947"/>
    </source>
</evidence>
<sequence length="356" mass="37684">MPKLALLSAPGGPIELADFPLTAPAPGTAALKLRMAGICGSDLHIFRGELPLPCPFAMGHEMVCEIAELGEGLSTDATGQPLAVGDRVVTPYFWFCGQCHACVRGRSHACQNLMAGEYRTHEHEPHFVAAHGEYYYTSRRQPLYKVPEGLTDEAVAPLNCALAQVLFALRDVRLGDTVVIQGAGGLGINAAAVARTAGAAAVVVIDKINERLDVAADFGATECIDASGMSTHEVTERVRQHTDGIGADWVLEVVGVPGVIPEGIGFLNNGGTLLEVGNVGIGRTFQLDPSALVYGNKSVRGVMFYDPVTLAIGLSFLQHTDFPFERLMPKPFRLAEVNDAFASADAGLVPRGALVP</sequence>
<evidence type="ECO:0000256" key="4">
    <source>
        <dbReference type="ARBA" id="ARBA00023002"/>
    </source>
</evidence>
<dbReference type="GO" id="GO:0016491">
    <property type="term" value="F:oxidoreductase activity"/>
    <property type="evidence" value="ECO:0007669"/>
    <property type="project" value="UniProtKB-KW"/>
</dbReference>
<evidence type="ECO:0000313" key="6">
    <source>
        <dbReference type="EMBL" id="CPR09529.1"/>
    </source>
</evidence>
<dbReference type="InterPro" id="IPR013149">
    <property type="entry name" value="ADH-like_C"/>
</dbReference>
<dbReference type="SMART" id="SM00829">
    <property type="entry name" value="PKS_ER"/>
    <property type="match status" value="1"/>
</dbReference>
<dbReference type="Gene3D" id="3.40.50.720">
    <property type="entry name" value="NAD(P)-binding Rossmann-like Domain"/>
    <property type="match status" value="1"/>
</dbReference>
<organism evidence="6 7">
    <name type="scientific">Mycobacterium bohemicum DSM 44277</name>
    <dbReference type="NCBI Taxonomy" id="1236609"/>
    <lineage>
        <taxon>Bacteria</taxon>
        <taxon>Bacillati</taxon>
        <taxon>Actinomycetota</taxon>
        <taxon>Actinomycetes</taxon>
        <taxon>Mycobacteriales</taxon>
        <taxon>Mycobacteriaceae</taxon>
        <taxon>Mycobacterium</taxon>
    </lineage>
</organism>
<accession>A0A0U0W661</accession>
<dbReference type="PANTHER" id="PTHR43401">
    <property type="entry name" value="L-THREONINE 3-DEHYDROGENASE"/>
    <property type="match status" value="1"/>
</dbReference>
<dbReference type="SUPFAM" id="SSF51735">
    <property type="entry name" value="NAD(P)-binding Rossmann-fold domains"/>
    <property type="match status" value="1"/>
</dbReference>
<keyword evidence="2" id="KW-0479">Metal-binding</keyword>
<dbReference type="AlphaFoldDB" id="A0A0U0W661"/>
<dbReference type="InterPro" id="IPR020843">
    <property type="entry name" value="ER"/>
</dbReference>
<dbReference type="EMBL" id="CSTD01000001">
    <property type="protein sequence ID" value="CPR09529.1"/>
    <property type="molecule type" value="Genomic_DNA"/>
</dbReference>
<reference evidence="6 7" key="1">
    <citation type="submission" date="2015-03" db="EMBL/GenBank/DDBJ databases">
        <authorList>
            <person name="Murphy D."/>
        </authorList>
    </citation>
    <scope>NUCLEOTIDE SEQUENCE [LARGE SCALE GENOMIC DNA]</scope>
    <source>
        <strain evidence="6 7">DSM 44277</strain>
    </source>
</reference>
<feature type="domain" description="Enoyl reductase (ER)" evidence="5">
    <location>
        <begin position="11"/>
        <end position="349"/>
    </location>
</feature>
<keyword evidence="3" id="KW-0862">Zinc</keyword>
<dbReference type="PANTHER" id="PTHR43401:SF2">
    <property type="entry name" value="L-THREONINE 3-DEHYDROGENASE"/>
    <property type="match status" value="1"/>
</dbReference>
<dbReference type="InterPro" id="IPR013154">
    <property type="entry name" value="ADH-like_N"/>
</dbReference>
<dbReference type="InterPro" id="IPR011032">
    <property type="entry name" value="GroES-like_sf"/>
</dbReference>
<gene>
    <name evidence="6" type="ORF">BN971_01558</name>
</gene>
<evidence type="ECO:0000256" key="3">
    <source>
        <dbReference type="ARBA" id="ARBA00022833"/>
    </source>
</evidence>
<comment type="cofactor">
    <cofactor evidence="1">
        <name>Zn(2+)</name>
        <dbReference type="ChEBI" id="CHEBI:29105"/>
    </cofactor>
</comment>
<name>A0A0U0W661_MYCBE</name>
<dbReference type="InterPro" id="IPR036291">
    <property type="entry name" value="NAD(P)-bd_dom_sf"/>
</dbReference>
<dbReference type="Gene3D" id="3.90.180.10">
    <property type="entry name" value="Medium-chain alcohol dehydrogenases, catalytic domain"/>
    <property type="match status" value="1"/>
</dbReference>
<dbReference type="Proteomes" id="UP000198875">
    <property type="component" value="Unassembled WGS sequence"/>
</dbReference>
<dbReference type="RefSeq" id="WP_085180351.1">
    <property type="nucleotide sequence ID" value="NZ_CSTD01000001.1"/>
</dbReference>